<dbReference type="InterPro" id="IPR023404">
    <property type="entry name" value="rSAM_horseshoe"/>
</dbReference>
<dbReference type="InterPro" id="IPR006638">
    <property type="entry name" value="Elp3/MiaA/NifB-like_rSAM"/>
</dbReference>
<dbReference type="PANTHER" id="PTHR43409">
    <property type="entry name" value="ANAEROBIC MAGNESIUM-PROTOPORPHYRIN IX MONOMETHYL ESTER CYCLASE-RELATED"/>
    <property type="match status" value="1"/>
</dbReference>
<reference evidence="8 9" key="1">
    <citation type="journal article" date="2012" name="J. Bacteriol.">
        <title>Complete genome sequences of Desulfosporosinus orientis DSM765T, Desulfosporosinus youngiae DSM17734T, Desulfosporosinus meridiei DSM13257T, and Desulfosporosinus acidiphilus DSM22704T.</title>
        <authorList>
            <person name="Pester M."/>
            <person name="Brambilla E."/>
            <person name="Alazard D."/>
            <person name="Rattei T."/>
            <person name="Weinmaier T."/>
            <person name="Han J."/>
            <person name="Lucas S."/>
            <person name="Lapidus A."/>
            <person name="Cheng J.F."/>
            <person name="Goodwin L."/>
            <person name="Pitluck S."/>
            <person name="Peters L."/>
            <person name="Ovchinnikova G."/>
            <person name="Teshima H."/>
            <person name="Detter J.C."/>
            <person name="Han C.S."/>
            <person name="Tapia R."/>
            <person name="Land M.L."/>
            <person name="Hauser L."/>
            <person name="Kyrpides N.C."/>
            <person name="Ivanova N.N."/>
            <person name="Pagani I."/>
            <person name="Huntmann M."/>
            <person name="Wei C.L."/>
            <person name="Davenport K.W."/>
            <person name="Daligault H."/>
            <person name="Chain P.S."/>
            <person name="Chen A."/>
            <person name="Mavromatis K."/>
            <person name="Markowitz V."/>
            <person name="Szeto E."/>
            <person name="Mikhailova N."/>
            <person name="Pati A."/>
            <person name="Wagner M."/>
            <person name="Woyke T."/>
            <person name="Ollivier B."/>
            <person name="Klenk H.P."/>
            <person name="Spring S."/>
            <person name="Loy A."/>
        </authorList>
    </citation>
    <scope>NUCLEOTIDE SEQUENCE [LARGE SCALE GENOMIC DNA]</scope>
    <source>
        <strain evidence="9">DSM 22704 / JCM 16185 / SJ4</strain>
    </source>
</reference>
<dbReference type="GO" id="GO:0051539">
    <property type="term" value="F:4 iron, 4 sulfur cluster binding"/>
    <property type="evidence" value="ECO:0007669"/>
    <property type="project" value="UniProtKB-KW"/>
</dbReference>
<dbReference type="OrthoDB" id="9801424at2"/>
<dbReference type="CDD" id="cd02068">
    <property type="entry name" value="radical_SAM_B12_BD"/>
    <property type="match status" value="1"/>
</dbReference>
<dbReference type="EMBL" id="CP003639">
    <property type="protein sequence ID" value="AFM43423.1"/>
    <property type="molecule type" value="Genomic_DNA"/>
</dbReference>
<dbReference type="KEGG" id="dai:Desaci_4586"/>
<keyword evidence="3" id="KW-0479">Metal-binding</keyword>
<dbReference type="SFLD" id="SFLDG01082">
    <property type="entry name" value="B12-binding_domain_containing"/>
    <property type="match status" value="1"/>
</dbReference>
<proteinExistence type="predicted"/>
<evidence type="ECO:0000256" key="3">
    <source>
        <dbReference type="ARBA" id="ARBA00022723"/>
    </source>
</evidence>
<dbReference type="InterPro" id="IPR058240">
    <property type="entry name" value="rSAM_sf"/>
</dbReference>
<dbReference type="SFLD" id="SFLDG01123">
    <property type="entry name" value="methyltransferase_(Class_B)"/>
    <property type="match status" value="1"/>
</dbReference>
<evidence type="ECO:0000313" key="8">
    <source>
        <dbReference type="EMBL" id="AFM43423.1"/>
    </source>
</evidence>
<evidence type="ECO:0000259" key="7">
    <source>
        <dbReference type="PROSITE" id="PS51918"/>
    </source>
</evidence>
<evidence type="ECO:0000256" key="1">
    <source>
        <dbReference type="ARBA" id="ARBA00001966"/>
    </source>
</evidence>
<dbReference type="Proteomes" id="UP000002892">
    <property type="component" value="Chromosome"/>
</dbReference>
<dbReference type="eggNOG" id="COG1032">
    <property type="taxonomic scope" value="Bacteria"/>
</dbReference>
<dbReference type="HOGENOM" id="CLU_021572_1_0_9"/>
<dbReference type="PANTHER" id="PTHR43409:SF16">
    <property type="entry name" value="SLR0320 PROTEIN"/>
    <property type="match status" value="1"/>
</dbReference>
<dbReference type="AlphaFoldDB" id="I4DC99"/>
<comment type="cofactor">
    <cofactor evidence="1">
        <name>[4Fe-4S] cluster</name>
        <dbReference type="ChEBI" id="CHEBI:49883"/>
    </cofactor>
</comment>
<dbReference type="InterPro" id="IPR025288">
    <property type="entry name" value="DUF4080"/>
</dbReference>
<sequence length="591" mass="69071">MRVLLVALNAKYVHTNLALRYLQESVRQSVTSDVILREYSINDHLERIAGEIYETQADVIGFSCYIWNIKEVMSVIRQLHPVCPDVQFVLGGPEVSFETEEFLRSHHEVDAVILDEGEKSFPDLLRAWQEGGNLSQVEGLAWKHDGNVIVNPPSRALLNLNELPFPYSGDEDFSGRIVYVETTRGCPFSCQYCLSSTFQGVRYLAPEKFRIMFRRLLSQGARTIKFVDRTFNAHKKHALEILTIVREETCSLGLNDRVRVHCEIAGDLLDEEWMDYLKDYPRGLIQMEIGVQSTYQPTLEVVARHQNFEDWKRFVPVMKDLQIPLHLDLIAGLPLENWTNFRKSFNDVYSVGPDMLQLGFLKVLKGSGLRLRSRQYGLLFNPDPPYTILETAALSHGEMLQLHRIEEVLDKYYNSGKFTHVLREALHFFPSAFDFYHQLALYWEKQGWFQRLWPGKALFDKLWDFIIWIQSQTQPNMLSTSELDLTRSFLDALRFDYYLWERPKTLPDYFAVGASQEAKEAELKRTGEEIQRNDYWARVIPEFAAMDRRQWNRNTAVAYFETDVLQTGEDVPSWFLFIYRQGQVKVYRYQV</sequence>
<keyword evidence="2" id="KW-0949">S-adenosyl-L-methionine</keyword>
<feature type="domain" description="Radical SAM core" evidence="7">
    <location>
        <begin position="172"/>
        <end position="410"/>
    </location>
</feature>
<gene>
    <name evidence="8" type="ordered locus">Desaci_4586</name>
</gene>
<dbReference type="STRING" id="646529.Desaci_4586"/>
<accession>I4DC99</accession>
<dbReference type="GO" id="GO:0005829">
    <property type="term" value="C:cytosol"/>
    <property type="evidence" value="ECO:0007669"/>
    <property type="project" value="TreeGrafter"/>
</dbReference>
<dbReference type="Pfam" id="PF04055">
    <property type="entry name" value="Radical_SAM"/>
    <property type="match status" value="1"/>
</dbReference>
<dbReference type="InterPro" id="IPR036724">
    <property type="entry name" value="Cobalamin-bd_sf"/>
</dbReference>
<evidence type="ECO:0000256" key="5">
    <source>
        <dbReference type="ARBA" id="ARBA00023014"/>
    </source>
</evidence>
<dbReference type="Gene3D" id="3.40.50.280">
    <property type="entry name" value="Cobalamin-binding domain"/>
    <property type="match status" value="1"/>
</dbReference>
<evidence type="ECO:0000256" key="4">
    <source>
        <dbReference type="ARBA" id="ARBA00023004"/>
    </source>
</evidence>
<dbReference type="SUPFAM" id="SSF52242">
    <property type="entry name" value="Cobalamin (vitamin B12)-binding domain"/>
    <property type="match status" value="1"/>
</dbReference>
<evidence type="ECO:0000313" key="9">
    <source>
        <dbReference type="Proteomes" id="UP000002892"/>
    </source>
</evidence>
<dbReference type="RefSeq" id="WP_014829403.1">
    <property type="nucleotide sequence ID" value="NC_018068.1"/>
</dbReference>
<dbReference type="Pfam" id="PF13311">
    <property type="entry name" value="DUF4080"/>
    <property type="match status" value="1"/>
</dbReference>
<organism evidence="8 9">
    <name type="scientific">Desulfosporosinus acidiphilus (strain DSM 22704 / JCM 16185 / SJ4)</name>
    <dbReference type="NCBI Taxonomy" id="646529"/>
    <lineage>
        <taxon>Bacteria</taxon>
        <taxon>Bacillati</taxon>
        <taxon>Bacillota</taxon>
        <taxon>Clostridia</taxon>
        <taxon>Eubacteriales</taxon>
        <taxon>Desulfitobacteriaceae</taxon>
        <taxon>Desulfosporosinus</taxon>
    </lineage>
</organism>
<dbReference type="SUPFAM" id="SSF102114">
    <property type="entry name" value="Radical SAM enzymes"/>
    <property type="match status" value="1"/>
</dbReference>
<evidence type="ECO:0000259" key="6">
    <source>
        <dbReference type="PROSITE" id="PS51332"/>
    </source>
</evidence>
<dbReference type="Pfam" id="PF02310">
    <property type="entry name" value="B12-binding"/>
    <property type="match status" value="1"/>
</dbReference>
<evidence type="ECO:0000256" key="2">
    <source>
        <dbReference type="ARBA" id="ARBA00022691"/>
    </source>
</evidence>
<keyword evidence="5" id="KW-0411">Iron-sulfur</keyword>
<dbReference type="InterPro" id="IPR007197">
    <property type="entry name" value="rSAM"/>
</dbReference>
<keyword evidence="4" id="KW-0408">Iron</keyword>
<dbReference type="CDD" id="cd01335">
    <property type="entry name" value="Radical_SAM"/>
    <property type="match status" value="1"/>
</dbReference>
<dbReference type="GO" id="GO:0031419">
    <property type="term" value="F:cobalamin binding"/>
    <property type="evidence" value="ECO:0007669"/>
    <property type="project" value="InterPro"/>
</dbReference>
<dbReference type="InterPro" id="IPR034466">
    <property type="entry name" value="Methyltransferase_Class_B"/>
</dbReference>
<dbReference type="InterPro" id="IPR006158">
    <property type="entry name" value="Cobalamin-bd"/>
</dbReference>
<protein>
    <submittedName>
        <fullName evidence="8">Fe-S oxidoreductase</fullName>
    </submittedName>
</protein>
<name>I4DC99_DESAJ</name>
<dbReference type="GO" id="GO:0003824">
    <property type="term" value="F:catalytic activity"/>
    <property type="evidence" value="ECO:0007669"/>
    <property type="project" value="InterPro"/>
</dbReference>
<dbReference type="SMART" id="SM00729">
    <property type="entry name" value="Elp3"/>
    <property type="match status" value="1"/>
</dbReference>
<dbReference type="PROSITE" id="PS51332">
    <property type="entry name" value="B12_BINDING"/>
    <property type="match status" value="1"/>
</dbReference>
<dbReference type="SFLD" id="SFLDS00029">
    <property type="entry name" value="Radical_SAM"/>
    <property type="match status" value="1"/>
</dbReference>
<feature type="domain" description="B12-binding" evidence="6">
    <location>
        <begin position="1"/>
        <end position="135"/>
    </location>
</feature>
<keyword evidence="9" id="KW-1185">Reference proteome</keyword>
<dbReference type="Gene3D" id="3.80.30.20">
    <property type="entry name" value="tm_1862 like domain"/>
    <property type="match status" value="1"/>
</dbReference>
<dbReference type="PROSITE" id="PS51918">
    <property type="entry name" value="RADICAL_SAM"/>
    <property type="match status" value="1"/>
</dbReference>
<dbReference type="GO" id="GO:0046872">
    <property type="term" value="F:metal ion binding"/>
    <property type="evidence" value="ECO:0007669"/>
    <property type="project" value="UniProtKB-KW"/>
</dbReference>
<dbReference type="InterPro" id="IPR051198">
    <property type="entry name" value="BchE-like"/>
</dbReference>